<dbReference type="OrthoDB" id="9812701at2"/>
<dbReference type="PANTHER" id="PTHR43386:SF25">
    <property type="entry name" value="PEPTIDE ABC TRANSPORTER PERMEASE PROTEIN"/>
    <property type="match status" value="1"/>
</dbReference>
<keyword evidence="6 7" id="KW-0472">Membrane</keyword>
<evidence type="ECO:0000256" key="4">
    <source>
        <dbReference type="ARBA" id="ARBA00022692"/>
    </source>
</evidence>
<dbReference type="Pfam" id="PF00528">
    <property type="entry name" value="BPD_transp_1"/>
    <property type="match status" value="1"/>
</dbReference>
<comment type="similarity">
    <text evidence="7">Belongs to the binding-protein-dependent transport system permease family.</text>
</comment>
<evidence type="ECO:0000313" key="9">
    <source>
        <dbReference type="EMBL" id="PPJ35406.1"/>
    </source>
</evidence>
<evidence type="ECO:0000256" key="5">
    <source>
        <dbReference type="ARBA" id="ARBA00022989"/>
    </source>
</evidence>
<comment type="caution">
    <text evidence="9">The sequence shown here is derived from an EMBL/GenBank/DDBJ whole genome shotgun (WGS) entry which is preliminary data.</text>
</comment>
<feature type="transmembrane region" description="Helical" evidence="7">
    <location>
        <begin position="89"/>
        <end position="113"/>
    </location>
</feature>
<feature type="transmembrane region" description="Helical" evidence="7">
    <location>
        <begin position="125"/>
        <end position="146"/>
    </location>
</feature>
<dbReference type="SUPFAM" id="SSF161098">
    <property type="entry name" value="MetI-like"/>
    <property type="match status" value="1"/>
</dbReference>
<feature type="transmembrane region" description="Helical" evidence="7">
    <location>
        <begin position="152"/>
        <end position="168"/>
    </location>
</feature>
<evidence type="ECO:0000256" key="7">
    <source>
        <dbReference type="RuleBase" id="RU363032"/>
    </source>
</evidence>
<name>A0A2S6AJL0_9NOCA</name>
<evidence type="ECO:0000256" key="2">
    <source>
        <dbReference type="ARBA" id="ARBA00022448"/>
    </source>
</evidence>
<evidence type="ECO:0000259" key="8">
    <source>
        <dbReference type="PROSITE" id="PS50928"/>
    </source>
</evidence>
<sequence length="288" mass="29547">MTAPDIAVPETAAALETRLRIPRPAVVTAAAVLALVVVVAVAPGLFTDFSPTATDMKEALAAPSAAHWFGTDQLGRDVFTRVLYGTRPAILLAVLATALAVVIGTVAGLLAALGGRFADQVLMRGADVLLALPPLLLALLVIAALGPGTGNVAVAVAIAFLPLYARLVRSEALLVRRSGYVESATGLGIPRPVVIVRHVVPNALGPLLVMAPLGFGTSMLYSSALSFLGLGLQPPTPEWGAMLSEGKSILAAAWWVGVFPGIAVTCTVIAVNVVGRALRTRFTGRGVA</sequence>
<protein>
    <submittedName>
        <fullName evidence="9">Peptide ABC transporter permease</fullName>
    </submittedName>
</protein>
<organism evidence="9 10">
    <name type="scientific">Nocardia nova</name>
    <dbReference type="NCBI Taxonomy" id="37330"/>
    <lineage>
        <taxon>Bacteria</taxon>
        <taxon>Bacillati</taxon>
        <taxon>Actinomycetota</taxon>
        <taxon>Actinomycetes</taxon>
        <taxon>Mycobacteriales</taxon>
        <taxon>Nocardiaceae</taxon>
        <taxon>Nocardia</taxon>
    </lineage>
</organism>
<dbReference type="InterPro" id="IPR000515">
    <property type="entry name" value="MetI-like"/>
</dbReference>
<gene>
    <name evidence="9" type="ORF">C5E45_25305</name>
</gene>
<dbReference type="Proteomes" id="UP000239874">
    <property type="component" value="Unassembled WGS sequence"/>
</dbReference>
<dbReference type="EMBL" id="PSZC01000021">
    <property type="protein sequence ID" value="PPJ35406.1"/>
    <property type="molecule type" value="Genomic_DNA"/>
</dbReference>
<dbReference type="GO" id="GO:0005886">
    <property type="term" value="C:plasma membrane"/>
    <property type="evidence" value="ECO:0007669"/>
    <property type="project" value="UniProtKB-SubCell"/>
</dbReference>
<feature type="transmembrane region" description="Helical" evidence="7">
    <location>
        <begin position="252"/>
        <end position="275"/>
    </location>
</feature>
<dbReference type="CDD" id="cd06261">
    <property type="entry name" value="TM_PBP2"/>
    <property type="match status" value="1"/>
</dbReference>
<keyword evidence="3" id="KW-1003">Cell membrane</keyword>
<dbReference type="GO" id="GO:0055085">
    <property type="term" value="P:transmembrane transport"/>
    <property type="evidence" value="ECO:0007669"/>
    <property type="project" value="InterPro"/>
</dbReference>
<feature type="transmembrane region" description="Helical" evidence="7">
    <location>
        <begin position="25"/>
        <end position="46"/>
    </location>
</feature>
<keyword evidence="5 7" id="KW-1133">Transmembrane helix</keyword>
<dbReference type="PANTHER" id="PTHR43386">
    <property type="entry name" value="OLIGOPEPTIDE TRANSPORT SYSTEM PERMEASE PROTEIN APPC"/>
    <property type="match status" value="1"/>
</dbReference>
<dbReference type="Gene3D" id="1.10.3720.10">
    <property type="entry name" value="MetI-like"/>
    <property type="match status" value="1"/>
</dbReference>
<evidence type="ECO:0000256" key="1">
    <source>
        <dbReference type="ARBA" id="ARBA00004651"/>
    </source>
</evidence>
<accession>A0A2S6AJL0</accession>
<evidence type="ECO:0000256" key="3">
    <source>
        <dbReference type="ARBA" id="ARBA00022475"/>
    </source>
</evidence>
<keyword evidence="4 7" id="KW-0812">Transmembrane</keyword>
<dbReference type="AlphaFoldDB" id="A0A2S6AJL0"/>
<comment type="subcellular location">
    <subcellularLocation>
        <location evidence="1 7">Cell membrane</location>
        <topology evidence="1 7">Multi-pass membrane protein</topology>
    </subcellularLocation>
</comment>
<evidence type="ECO:0000313" key="10">
    <source>
        <dbReference type="Proteomes" id="UP000239874"/>
    </source>
</evidence>
<reference evidence="9 10" key="1">
    <citation type="submission" date="2018-02" db="EMBL/GenBank/DDBJ databases">
        <title>8 Nocardia nova and 1 Nocardia cyriacigeorgica strain used for evolution to TMP-SMX.</title>
        <authorList>
            <person name="Mehta H."/>
            <person name="Weng J."/>
            <person name="Shamoo Y."/>
        </authorList>
    </citation>
    <scope>NUCLEOTIDE SEQUENCE [LARGE SCALE GENOMIC DNA]</scope>
    <source>
        <strain evidence="9 10">MDA3139</strain>
    </source>
</reference>
<feature type="domain" description="ABC transmembrane type-1" evidence="8">
    <location>
        <begin position="86"/>
        <end position="275"/>
    </location>
</feature>
<dbReference type="InterPro" id="IPR050366">
    <property type="entry name" value="BP-dependent_transpt_permease"/>
</dbReference>
<evidence type="ECO:0000256" key="6">
    <source>
        <dbReference type="ARBA" id="ARBA00023136"/>
    </source>
</evidence>
<dbReference type="RefSeq" id="WP_104377222.1">
    <property type="nucleotide sequence ID" value="NZ_PSZC01000021.1"/>
</dbReference>
<dbReference type="InterPro" id="IPR035906">
    <property type="entry name" value="MetI-like_sf"/>
</dbReference>
<keyword evidence="2 7" id="KW-0813">Transport</keyword>
<feature type="transmembrane region" description="Helical" evidence="7">
    <location>
        <begin position="207"/>
        <end position="232"/>
    </location>
</feature>
<proteinExistence type="inferred from homology"/>
<dbReference type="PROSITE" id="PS50928">
    <property type="entry name" value="ABC_TM1"/>
    <property type="match status" value="1"/>
</dbReference>